<reference evidence="1" key="1">
    <citation type="journal article" date="2020" name="mSystems">
        <title>Genome- and Community-Level Interaction Insights into Carbon Utilization and Element Cycling Functions of Hydrothermarchaeota in Hydrothermal Sediment.</title>
        <authorList>
            <person name="Zhou Z."/>
            <person name="Liu Y."/>
            <person name="Xu W."/>
            <person name="Pan J."/>
            <person name="Luo Z.H."/>
            <person name="Li M."/>
        </authorList>
    </citation>
    <scope>NUCLEOTIDE SEQUENCE [LARGE SCALE GENOMIC DNA]</scope>
    <source>
        <strain evidence="1">SpSt-34</strain>
    </source>
</reference>
<proteinExistence type="predicted"/>
<evidence type="ECO:0008006" key="2">
    <source>
        <dbReference type="Google" id="ProtNLM"/>
    </source>
</evidence>
<dbReference type="EMBL" id="DSOL01000267">
    <property type="protein sequence ID" value="HEN28836.1"/>
    <property type="molecule type" value="Genomic_DNA"/>
</dbReference>
<gene>
    <name evidence="1" type="ORF">ENQ77_09390</name>
</gene>
<evidence type="ECO:0000313" key="1">
    <source>
        <dbReference type="EMBL" id="HEN28836.1"/>
    </source>
</evidence>
<dbReference type="AlphaFoldDB" id="A0A7C2P4G2"/>
<accession>A0A7C2P4G2</accession>
<sequence length="65" mass="8075">MQELRCEYCNRQIKNEPEIRVRRGIKHVYCSEFCYRLHFYGVPRITYEDLQKMYELRTISVKLEV</sequence>
<organism evidence="1">
    <name type="scientific">candidate division WOR-3 bacterium</name>
    <dbReference type="NCBI Taxonomy" id="2052148"/>
    <lineage>
        <taxon>Bacteria</taxon>
        <taxon>Bacteria division WOR-3</taxon>
    </lineage>
</organism>
<name>A0A7C2P4G2_UNCW3</name>
<comment type="caution">
    <text evidence="1">The sequence shown here is derived from an EMBL/GenBank/DDBJ whole genome shotgun (WGS) entry which is preliminary data.</text>
</comment>
<protein>
    <recommendedName>
        <fullName evidence="2">TRASH domain-containing protein</fullName>
    </recommendedName>
</protein>